<evidence type="ECO:0000313" key="11">
    <source>
        <dbReference type="EMBL" id="KAK3403245.1"/>
    </source>
</evidence>
<comment type="cofactor">
    <cofactor evidence="8">
        <name>a divalent metal cation</name>
        <dbReference type="ChEBI" id="CHEBI:60240"/>
    </cofactor>
</comment>
<reference evidence="11" key="2">
    <citation type="submission" date="2023-07" db="EMBL/GenBank/DDBJ databases">
        <authorList>
            <consortium name="Lawrence Berkeley National Laboratory"/>
            <person name="Haridas S."/>
            <person name="Hensen N."/>
            <person name="Bonometti L."/>
            <person name="Westerberg I."/>
            <person name="Brannstrom I.O."/>
            <person name="Guillou S."/>
            <person name="Cros-Aarteil S."/>
            <person name="Calhoun S."/>
            <person name="Kuo A."/>
            <person name="Mondo S."/>
            <person name="Pangilinan J."/>
            <person name="Riley R."/>
            <person name="LaButti K."/>
            <person name="Andreopoulos B."/>
            <person name="Lipzen A."/>
            <person name="Chen C."/>
            <person name="Yanf M."/>
            <person name="Daum C."/>
            <person name="Ng V."/>
            <person name="Clum A."/>
            <person name="Steindorff A."/>
            <person name="Ohm R."/>
            <person name="Martin F."/>
            <person name="Silar P."/>
            <person name="Natvig D."/>
            <person name="Lalanne C."/>
            <person name="Gautier V."/>
            <person name="Ament-velasquez S.L."/>
            <person name="Kruys A."/>
            <person name="Hutchinson M.I."/>
            <person name="Powell A.J."/>
            <person name="Barry K."/>
            <person name="Miller A.N."/>
            <person name="Grigoriev I.V."/>
            <person name="Debuchy R."/>
            <person name="Gladieux P."/>
            <person name="Thoren M.H."/>
            <person name="Johannesson H."/>
        </authorList>
    </citation>
    <scope>NUCLEOTIDE SEQUENCE</scope>
    <source>
        <strain evidence="11">FGSC 1904</strain>
    </source>
</reference>
<dbReference type="AlphaFoldDB" id="A0AAE0PP98"/>
<comment type="similarity">
    <text evidence="8">Belongs to the SLX1 family.</text>
</comment>
<dbReference type="InterPro" id="IPR027520">
    <property type="entry name" value="Slx1"/>
</dbReference>
<dbReference type="GO" id="GO:0000724">
    <property type="term" value="P:double-strand break repair via homologous recombination"/>
    <property type="evidence" value="ECO:0007669"/>
    <property type="project" value="TreeGrafter"/>
</dbReference>
<keyword evidence="1 8" id="KW-0540">Nuclease</keyword>
<comment type="caution">
    <text evidence="11">The sequence shown here is derived from an EMBL/GenBank/DDBJ whole genome shotgun (WGS) entry which is preliminary data.</text>
</comment>
<keyword evidence="4 8" id="KW-0378">Hydrolase</keyword>
<dbReference type="HAMAP" id="MF_03100">
    <property type="entry name" value="Endonuc_su_Slx1"/>
    <property type="match status" value="1"/>
</dbReference>
<name>A0AAE0PP98_SORBR</name>
<dbReference type="Pfam" id="PF01541">
    <property type="entry name" value="GIY-YIG"/>
    <property type="match status" value="1"/>
</dbReference>
<keyword evidence="6 8" id="KW-0234">DNA repair</keyword>
<feature type="domain" description="GIY-YIG" evidence="10">
    <location>
        <begin position="18"/>
        <end position="100"/>
    </location>
</feature>
<reference evidence="11" key="1">
    <citation type="journal article" date="2023" name="Mol. Phylogenet. Evol.">
        <title>Genome-scale phylogeny and comparative genomics of the fungal order Sordariales.</title>
        <authorList>
            <person name="Hensen N."/>
            <person name="Bonometti L."/>
            <person name="Westerberg I."/>
            <person name="Brannstrom I.O."/>
            <person name="Guillou S."/>
            <person name="Cros-Aarteil S."/>
            <person name="Calhoun S."/>
            <person name="Haridas S."/>
            <person name="Kuo A."/>
            <person name="Mondo S."/>
            <person name="Pangilinan J."/>
            <person name="Riley R."/>
            <person name="LaButti K."/>
            <person name="Andreopoulos B."/>
            <person name="Lipzen A."/>
            <person name="Chen C."/>
            <person name="Yan M."/>
            <person name="Daum C."/>
            <person name="Ng V."/>
            <person name="Clum A."/>
            <person name="Steindorff A."/>
            <person name="Ohm R.A."/>
            <person name="Martin F."/>
            <person name="Silar P."/>
            <person name="Natvig D.O."/>
            <person name="Lalanne C."/>
            <person name="Gautier V."/>
            <person name="Ament-Velasquez S.L."/>
            <person name="Kruys A."/>
            <person name="Hutchinson M.I."/>
            <person name="Powell A.J."/>
            <person name="Barry K."/>
            <person name="Miller A.N."/>
            <person name="Grigoriev I.V."/>
            <person name="Debuchy R."/>
            <person name="Gladieux P."/>
            <person name="Hiltunen Thoren M."/>
            <person name="Johannesson H."/>
        </authorList>
    </citation>
    <scope>NUCLEOTIDE SEQUENCE</scope>
    <source>
        <strain evidence="11">FGSC 1904</strain>
    </source>
</reference>
<evidence type="ECO:0000256" key="1">
    <source>
        <dbReference type="ARBA" id="ARBA00022722"/>
    </source>
</evidence>
<comment type="caution">
    <text evidence="8">Lacks conserved residue(s) required for the propagation of feature annotation.</text>
</comment>
<evidence type="ECO:0000256" key="5">
    <source>
        <dbReference type="ARBA" id="ARBA00023172"/>
    </source>
</evidence>
<dbReference type="InterPro" id="IPR000305">
    <property type="entry name" value="GIY-YIG_endonuc"/>
</dbReference>
<keyword evidence="2 8" id="KW-0255">Endonuclease</keyword>
<feature type="compositionally biased region" description="Basic and acidic residues" evidence="9">
    <location>
        <begin position="364"/>
        <end position="388"/>
    </location>
</feature>
<dbReference type="InterPro" id="IPR035901">
    <property type="entry name" value="GIY-YIG_endonuc_sf"/>
</dbReference>
<dbReference type="InterPro" id="IPR013083">
    <property type="entry name" value="Znf_RING/FYVE/PHD"/>
</dbReference>
<dbReference type="SUPFAM" id="SSF82771">
    <property type="entry name" value="GIY-YIG endonuclease"/>
    <property type="match status" value="1"/>
</dbReference>
<dbReference type="GO" id="GO:0033557">
    <property type="term" value="C:Slx1-Slx4 complex"/>
    <property type="evidence" value="ECO:0007669"/>
    <property type="project" value="UniProtKB-UniRule"/>
</dbReference>
<keyword evidence="5 8" id="KW-0233">DNA recombination</keyword>
<feature type="compositionally biased region" description="Acidic residues" evidence="9">
    <location>
        <begin position="205"/>
        <end position="224"/>
    </location>
</feature>
<feature type="compositionally biased region" description="Basic residues" evidence="9">
    <location>
        <begin position="354"/>
        <end position="363"/>
    </location>
</feature>
<dbReference type="PANTHER" id="PTHR20208">
    <property type="entry name" value="STRUCTURE-SPECIFIC ENDONUCLEASE SUBUNIT SLX1"/>
    <property type="match status" value="1"/>
</dbReference>
<dbReference type="FunFam" id="3.40.1440.10:FF:000015">
    <property type="entry name" value="Structure-specific endonuclease subunit SLX1"/>
    <property type="match status" value="1"/>
</dbReference>
<dbReference type="CDD" id="cd10455">
    <property type="entry name" value="GIY-YIG_SLX1"/>
    <property type="match status" value="1"/>
</dbReference>
<comment type="subunit">
    <text evidence="8">Forms a heterodimer with SLX4.</text>
</comment>
<gene>
    <name evidence="11" type="ORF">B0T20DRAFT_400430</name>
</gene>
<evidence type="ECO:0000256" key="9">
    <source>
        <dbReference type="SAM" id="MobiDB-lite"/>
    </source>
</evidence>
<dbReference type="GO" id="GO:0008821">
    <property type="term" value="F:crossover junction DNA endonuclease activity"/>
    <property type="evidence" value="ECO:0007669"/>
    <property type="project" value="TreeGrafter"/>
</dbReference>
<dbReference type="PROSITE" id="PS50164">
    <property type="entry name" value="GIY_YIG"/>
    <property type="match status" value="1"/>
</dbReference>
<feature type="region of interest" description="Disordered" evidence="9">
    <location>
        <begin position="354"/>
        <end position="416"/>
    </location>
</feature>
<dbReference type="GO" id="GO:0017108">
    <property type="term" value="F:5'-flap endonuclease activity"/>
    <property type="evidence" value="ECO:0007669"/>
    <property type="project" value="InterPro"/>
</dbReference>
<comment type="subcellular location">
    <subcellularLocation>
        <location evidence="8">Nucleus</location>
    </subcellularLocation>
</comment>
<sequence length="416" mass="46144">MSTTTITSTQLQPKPIPALYTVYILRSQPRHASLYIGSTPNPPRRLSQHNGLSKGGAYRTSKKSLRPWEMVTLVSGFPSMIAALKFEWALNNPHKSLHIPADKRAEAIKGLGRRKTGHLKRPRKSLNGVMEALRMLLGVKSFGRMGLRVHFFEEEVWRVWERQGGKMTGRTSKLGVEVVTDFRGASSMSKTMTAAQQAGPAEPNSEVDDDEAREKDDGDGEGEDAQEKYKKKYGIYALPLDYTPIKEYVGKGQEIFEFERQGKCVVCREAMVTGRGLYAVCSNTGCEAVGHLDCWSRCFLKQEVKRAGTAQGDEILPVKGECPTCHGEVVWGDMMKELTLRTRGQAEVDKLLKKKRRRAAAKPKAKEKGKGKAADEKGNNAEKKDAKGNQKVKPASQTIVEDSASEDSEFLDIALL</sequence>
<proteinExistence type="inferred from homology"/>
<dbReference type="Pfam" id="PF21202">
    <property type="entry name" value="SLX1_C"/>
    <property type="match status" value="1"/>
</dbReference>
<evidence type="ECO:0000256" key="3">
    <source>
        <dbReference type="ARBA" id="ARBA00022763"/>
    </source>
</evidence>
<organism evidence="11 12">
    <name type="scientific">Sordaria brevicollis</name>
    <dbReference type="NCBI Taxonomy" id="83679"/>
    <lineage>
        <taxon>Eukaryota</taxon>
        <taxon>Fungi</taxon>
        <taxon>Dikarya</taxon>
        <taxon>Ascomycota</taxon>
        <taxon>Pezizomycotina</taxon>
        <taxon>Sordariomycetes</taxon>
        <taxon>Sordariomycetidae</taxon>
        <taxon>Sordariales</taxon>
        <taxon>Sordariaceae</taxon>
        <taxon>Sordaria</taxon>
    </lineage>
</organism>
<feature type="region of interest" description="Disordered" evidence="9">
    <location>
        <begin position="36"/>
        <end position="58"/>
    </location>
</feature>
<evidence type="ECO:0000256" key="4">
    <source>
        <dbReference type="ARBA" id="ARBA00022801"/>
    </source>
</evidence>
<dbReference type="EMBL" id="JAUTDP010000001">
    <property type="protein sequence ID" value="KAK3403245.1"/>
    <property type="molecule type" value="Genomic_DNA"/>
</dbReference>
<accession>A0AAE0PP98</accession>
<comment type="function">
    <text evidence="8">Catalytic subunit of the SLX1-SLX4 structure-specific endonuclease that resolves DNA secondary structures generated during DNA repair and recombination. Has endonuclease activity towards branched DNA substrates, introducing single-strand cuts in duplex DNA close to junctions with ss-DNA.</text>
</comment>
<evidence type="ECO:0000313" key="12">
    <source>
        <dbReference type="Proteomes" id="UP001281003"/>
    </source>
</evidence>
<dbReference type="Gene3D" id="3.30.40.10">
    <property type="entry name" value="Zinc/RING finger domain, C3HC4 (zinc finger)"/>
    <property type="match status" value="1"/>
</dbReference>
<protein>
    <recommendedName>
        <fullName evidence="10">GIY-YIG domain-containing protein</fullName>
    </recommendedName>
</protein>
<dbReference type="InterPro" id="IPR050381">
    <property type="entry name" value="SLX1_endonuclease"/>
</dbReference>
<evidence type="ECO:0000256" key="7">
    <source>
        <dbReference type="ARBA" id="ARBA00023242"/>
    </source>
</evidence>
<evidence type="ECO:0000256" key="8">
    <source>
        <dbReference type="HAMAP-Rule" id="MF_03100"/>
    </source>
</evidence>
<evidence type="ECO:0000256" key="6">
    <source>
        <dbReference type="ARBA" id="ARBA00023204"/>
    </source>
</evidence>
<evidence type="ECO:0000256" key="2">
    <source>
        <dbReference type="ARBA" id="ARBA00022759"/>
    </source>
</evidence>
<dbReference type="Proteomes" id="UP001281003">
    <property type="component" value="Unassembled WGS sequence"/>
</dbReference>
<evidence type="ECO:0000259" key="10">
    <source>
        <dbReference type="PROSITE" id="PS50164"/>
    </source>
</evidence>
<dbReference type="Gene3D" id="3.40.1440.10">
    <property type="entry name" value="GIY-YIG endonuclease"/>
    <property type="match status" value="1"/>
</dbReference>
<keyword evidence="3 8" id="KW-0227">DNA damage</keyword>
<dbReference type="PANTHER" id="PTHR20208:SF10">
    <property type="entry name" value="STRUCTURE-SPECIFIC ENDONUCLEASE SUBUNIT SLX1"/>
    <property type="match status" value="1"/>
</dbReference>
<keyword evidence="12" id="KW-1185">Reference proteome</keyword>
<feature type="region of interest" description="Disordered" evidence="9">
    <location>
        <begin position="189"/>
        <end position="226"/>
    </location>
</feature>
<keyword evidence="7 8" id="KW-0539">Nucleus</keyword>
<dbReference type="InterPro" id="IPR048749">
    <property type="entry name" value="SLX1_C"/>
</dbReference>